<name>A0ABR8NW68_9GAMM</name>
<keyword evidence="1" id="KW-1277">Toxin-antitoxin system</keyword>
<dbReference type="Gene3D" id="3.30.2310.20">
    <property type="entry name" value="RelE-like"/>
    <property type="match status" value="1"/>
</dbReference>
<keyword evidence="3" id="KW-1185">Reference proteome</keyword>
<gene>
    <name evidence="2" type="ORF">IF202_04450</name>
</gene>
<dbReference type="InterPro" id="IPR007712">
    <property type="entry name" value="RelE/ParE_toxin"/>
</dbReference>
<reference evidence="2 3" key="1">
    <citation type="submission" date="2020-09" db="EMBL/GenBank/DDBJ databases">
        <title>Marinomonas sp. nov., isolated from the cysticercosis algae of Qingdao, China.</title>
        <authorList>
            <person name="Sun X."/>
        </authorList>
    </citation>
    <scope>NUCLEOTIDE SEQUENCE [LARGE SCALE GENOMIC DNA]</scope>
    <source>
        <strain evidence="2 3">SM2066</strain>
    </source>
</reference>
<comment type="caution">
    <text evidence="2">The sequence shown here is derived from an EMBL/GenBank/DDBJ whole genome shotgun (WGS) entry which is preliminary data.</text>
</comment>
<dbReference type="InterPro" id="IPR035093">
    <property type="entry name" value="RelE/ParE_toxin_dom_sf"/>
</dbReference>
<accession>A0ABR8NW68</accession>
<dbReference type="Pfam" id="PF05016">
    <property type="entry name" value="ParE_toxin"/>
    <property type="match status" value="1"/>
</dbReference>
<evidence type="ECO:0000313" key="2">
    <source>
        <dbReference type="EMBL" id="MBD5770294.1"/>
    </source>
</evidence>
<sequence>MSYQVRIRPKVEDDLKEAYSYFEQCKIGLGTDFIQCIEASLSKISDNPKQYPVIHKTLHRALVNKFPYSIFYKIHEDIIIIFAVMHCAREPKKWILRV</sequence>
<evidence type="ECO:0000313" key="3">
    <source>
        <dbReference type="Proteomes" id="UP000604161"/>
    </source>
</evidence>
<protein>
    <submittedName>
        <fullName evidence="2">Type II toxin-antitoxin system RelE/ParE family toxin</fullName>
    </submittedName>
</protein>
<dbReference type="EMBL" id="JACYFC010000001">
    <property type="protein sequence ID" value="MBD5770294.1"/>
    <property type="molecule type" value="Genomic_DNA"/>
</dbReference>
<dbReference type="RefSeq" id="WP_191593647.1">
    <property type="nucleotide sequence ID" value="NZ_JACYFC010000001.1"/>
</dbReference>
<evidence type="ECO:0000256" key="1">
    <source>
        <dbReference type="ARBA" id="ARBA00022649"/>
    </source>
</evidence>
<proteinExistence type="predicted"/>
<organism evidence="2 3">
    <name type="scientific">Marinomonas colpomeniae</name>
    <dbReference type="NCBI Taxonomy" id="2774408"/>
    <lineage>
        <taxon>Bacteria</taxon>
        <taxon>Pseudomonadati</taxon>
        <taxon>Pseudomonadota</taxon>
        <taxon>Gammaproteobacteria</taxon>
        <taxon>Oceanospirillales</taxon>
        <taxon>Oceanospirillaceae</taxon>
        <taxon>Marinomonas</taxon>
    </lineage>
</organism>
<dbReference type="Proteomes" id="UP000604161">
    <property type="component" value="Unassembled WGS sequence"/>
</dbReference>